<evidence type="ECO:0008006" key="4">
    <source>
        <dbReference type="Google" id="ProtNLM"/>
    </source>
</evidence>
<dbReference type="PANTHER" id="PTHR40115:SF1">
    <property type="entry name" value="INNER MEMBRANE PROTEIN WITH PEPSY TM HELIX"/>
    <property type="match status" value="1"/>
</dbReference>
<dbReference type="EMBL" id="VUYU01000027">
    <property type="protein sequence ID" value="NHZ37317.1"/>
    <property type="molecule type" value="Genomic_DNA"/>
</dbReference>
<comment type="caution">
    <text evidence="2">The sequence shown here is derived from an EMBL/GenBank/DDBJ whole genome shotgun (WGS) entry which is preliminary data.</text>
</comment>
<keyword evidence="3" id="KW-1185">Reference proteome</keyword>
<dbReference type="Proteomes" id="UP000785613">
    <property type="component" value="Unassembled WGS sequence"/>
</dbReference>
<feature type="transmembrane region" description="Helical" evidence="1">
    <location>
        <begin position="193"/>
        <end position="211"/>
    </location>
</feature>
<keyword evidence="1" id="KW-0472">Membrane</keyword>
<feature type="transmembrane region" description="Helical" evidence="1">
    <location>
        <begin position="22"/>
        <end position="44"/>
    </location>
</feature>
<evidence type="ECO:0000256" key="1">
    <source>
        <dbReference type="SAM" id="Phobius"/>
    </source>
</evidence>
<reference evidence="2 3" key="1">
    <citation type="submission" date="2019-09" db="EMBL/GenBank/DDBJ databases">
        <title>Taxonomy of Antarctic Massilia spp.: description of Massilia rubra sp. nov., Massilia aquatica sp. nov., Massilia mucilaginosa sp. nov., Massilia frigida sp. nov. isolated from streams, lakes and regoliths.</title>
        <authorList>
            <person name="Holochova P."/>
            <person name="Sedlacek I."/>
            <person name="Kralova S."/>
            <person name="Maslanova I."/>
            <person name="Busse H.-J."/>
            <person name="Stankova E."/>
            <person name="Vrbovska V."/>
            <person name="Kovarovic V."/>
            <person name="Bartak M."/>
            <person name="Svec P."/>
            <person name="Pantucek R."/>
        </authorList>
    </citation>
    <scope>NUCLEOTIDE SEQUENCE [LARGE SCALE GENOMIC DNA]</scope>
    <source>
        <strain evidence="2 3">CCM 8692</strain>
    </source>
</reference>
<dbReference type="RefSeq" id="WP_167230285.1">
    <property type="nucleotide sequence ID" value="NZ_VUYU01000027.1"/>
</dbReference>
<evidence type="ECO:0000313" key="2">
    <source>
        <dbReference type="EMBL" id="NHZ37317.1"/>
    </source>
</evidence>
<dbReference type="InterPro" id="IPR032307">
    <property type="entry name" value="PepSY_TM-like_2"/>
</dbReference>
<protein>
    <recommendedName>
        <fullName evidence="4">Peptidase</fullName>
    </recommendedName>
</protein>
<proteinExistence type="predicted"/>
<feature type="transmembrane region" description="Helical" evidence="1">
    <location>
        <begin position="159"/>
        <end position="181"/>
    </location>
</feature>
<dbReference type="PANTHER" id="PTHR40115">
    <property type="entry name" value="INNER MEMBRANE PROTEIN WITH PEPSY TM HELIX"/>
    <property type="match status" value="1"/>
</dbReference>
<evidence type="ECO:0000313" key="3">
    <source>
        <dbReference type="Proteomes" id="UP000785613"/>
    </source>
</evidence>
<dbReference type="Pfam" id="PF16357">
    <property type="entry name" value="PepSY_TM_like_2"/>
    <property type="match status" value="1"/>
</dbReference>
<accession>A0ABX0LSA2</accession>
<name>A0ABX0LSA2_9BURK</name>
<gene>
    <name evidence="2" type="ORF">F0185_27515</name>
</gene>
<keyword evidence="1" id="KW-1133">Transmembrane helix</keyword>
<sequence>MPTPATLPSASRAAWLKNLHRWHWISSALCLMGMLLFSITGITLNHATQIEAKPAVTKRKATLPAPLRRDLEQAASRHADARAPLPPRVAGWAEREFGLDLGANDAEWTEEDAYVALPRPGGDAWLRIAVDGAAEFEKTDRGMVSWLNDLHKGRNAGPVWGWFIDIFAVACVVFSLTGFLIMKLHAANRPSTWPVIGAGILLPLLLALLFTH</sequence>
<keyword evidence="1" id="KW-0812">Transmembrane</keyword>
<organism evidence="2 3">
    <name type="scientific">Massilia rubra</name>
    <dbReference type="NCBI Taxonomy" id="2607910"/>
    <lineage>
        <taxon>Bacteria</taxon>
        <taxon>Pseudomonadati</taxon>
        <taxon>Pseudomonadota</taxon>
        <taxon>Betaproteobacteria</taxon>
        <taxon>Burkholderiales</taxon>
        <taxon>Oxalobacteraceae</taxon>
        <taxon>Telluria group</taxon>
        <taxon>Massilia</taxon>
    </lineage>
</organism>